<keyword evidence="7" id="KW-1185">Reference proteome</keyword>
<protein>
    <recommendedName>
        <fullName evidence="5">NAC domain-containing protein</fullName>
    </recommendedName>
</protein>
<dbReference type="OrthoDB" id="1424968at2759"/>
<accession>A0A7I8LDB9</accession>
<evidence type="ECO:0000256" key="1">
    <source>
        <dbReference type="ARBA" id="ARBA00023015"/>
    </source>
</evidence>
<dbReference type="FunFam" id="2.170.150.80:FF:000006">
    <property type="entry name" value="NAC domain-containing protein 100-like"/>
    <property type="match status" value="1"/>
</dbReference>
<dbReference type="InterPro" id="IPR003441">
    <property type="entry name" value="NAC-dom"/>
</dbReference>
<sequence length="335" mass="37622">MEEVLWEMMGEDTNERGLPPGFRFYPTDEELVTFYLAGKVFNGGFVGVDMVEIDLNRCEPWELPDVAKLGEREWYFYSLRDRKYPTGLRTNRATGSGYWKATGKDREVCSASGGVVIGMKKTLVFYKGRAPRGEKTKWVLHEYRLEGDFSRRLACKEEWVICRIFKKTGGEKKTSAFQNFDYLFDPSPSSSPLLAYPSLGEMQSLDSPMSFFCKGSTSHFFHPDDDLHRRLPPVDPTQSFIPPTIPSLLKSDSHQHLPKEINPAPEQCSSVLSTPAGQAVFNLVDADPQNPLVFSTFPPFFGLHDAPAWLGAAGGPPESGALVPWDCAHAHVWQM</sequence>
<dbReference type="PANTHER" id="PTHR31744">
    <property type="entry name" value="PROTEIN CUP-SHAPED COTYLEDON 2-RELATED"/>
    <property type="match status" value="1"/>
</dbReference>
<name>A0A7I8LDB9_SPIIN</name>
<dbReference type="PANTHER" id="PTHR31744:SF86">
    <property type="entry name" value="PROTEIN CUP-SHAPED COTYLEDON 3"/>
    <property type="match status" value="1"/>
</dbReference>
<dbReference type="SUPFAM" id="SSF101941">
    <property type="entry name" value="NAC domain"/>
    <property type="match status" value="1"/>
</dbReference>
<dbReference type="GO" id="GO:0003677">
    <property type="term" value="F:DNA binding"/>
    <property type="evidence" value="ECO:0007669"/>
    <property type="project" value="UniProtKB-KW"/>
</dbReference>
<organism evidence="6 7">
    <name type="scientific">Spirodela intermedia</name>
    <name type="common">Intermediate duckweed</name>
    <dbReference type="NCBI Taxonomy" id="51605"/>
    <lineage>
        <taxon>Eukaryota</taxon>
        <taxon>Viridiplantae</taxon>
        <taxon>Streptophyta</taxon>
        <taxon>Embryophyta</taxon>
        <taxon>Tracheophyta</taxon>
        <taxon>Spermatophyta</taxon>
        <taxon>Magnoliopsida</taxon>
        <taxon>Liliopsida</taxon>
        <taxon>Araceae</taxon>
        <taxon>Lemnoideae</taxon>
        <taxon>Spirodela</taxon>
    </lineage>
</organism>
<proteinExistence type="predicted"/>
<evidence type="ECO:0000259" key="5">
    <source>
        <dbReference type="PROSITE" id="PS51005"/>
    </source>
</evidence>
<dbReference type="Proteomes" id="UP000663760">
    <property type="component" value="Chromosome 14"/>
</dbReference>
<dbReference type="GO" id="GO:0006355">
    <property type="term" value="P:regulation of DNA-templated transcription"/>
    <property type="evidence" value="ECO:0007669"/>
    <property type="project" value="InterPro"/>
</dbReference>
<evidence type="ECO:0000256" key="2">
    <source>
        <dbReference type="ARBA" id="ARBA00023125"/>
    </source>
</evidence>
<feature type="domain" description="NAC" evidence="5">
    <location>
        <begin position="18"/>
        <end position="167"/>
    </location>
</feature>
<dbReference type="EMBL" id="LR746277">
    <property type="protein sequence ID" value="CAA7408009.1"/>
    <property type="molecule type" value="Genomic_DNA"/>
</dbReference>
<evidence type="ECO:0000256" key="4">
    <source>
        <dbReference type="ARBA" id="ARBA00023242"/>
    </source>
</evidence>
<evidence type="ECO:0000313" key="6">
    <source>
        <dbReference type="EMBL" id="CAA7408009.1"/>
    </source>
</evidence>
<dbReference type="Gene3D" id="2.170.150.80">
    <property type="entry name" value="NAC domain"/>
    <property type="match status" value="1"/>
</dbReference>
<evidence type="ECO:0000256" key="3">
    <source>
        <dbReference type="ARBA" id="ARBA00023163"/>
    </source>
</evidence>
<evidence type="ECO:0000313" key="7">
    <source>
        <dbReference type="Proteomes" id="UP000663760"/>
    </source>
</evidence>
<keyword evidence="2" id="KW-0238">DNA-binding</keyword>
<dbReference type="PROSITE" id="PS51005">
    <property type="entry name" value="NAC"/>
    <property type="match status" value="1"/>
</dbReference>
<dbReference type="Pfam" id="PF02365">
    <property type="entry name" value="NAM"/>
    <property type="match status" value="1"/>
</dbReference>
<reference evidence="6" key="1">
    <citation type="submission" date="2020-02" db="EMBL/GenBank/DDBJ databases">
        <authorList>
            <person name="Scholz U."/>
            <person name="Mascher M."/>
            <person name="Fiebig A."/>
        </authorList>
    </citation>
    <scope>NUCLEOTIDE SEQUENCE</scope>
</reference>
<keyword evidence="3" id="KW-0804">Transcription</keyword>
<keyword evidence="4" id="KW-0539">Nucleus</keyword>
<keyword evidence="1" id="KW-0805">Transcription regulation</keyword>
<dbReference type="InterPro" id="IPR036093">
    <property type="entry name" value="NAC_dom_sf"/>
</dbReference>
<gene>
    <name evidence="6" type="ORF">SI8410_14018687</name>
</gene>
<dbReference type="AlphaFoldDB" id="A0A7I8LDB9"/>